<keyword evidence="1" id="KW-0175">Coiled coil</keyword>
<evidence type="ECO:0000256" key="1">
    <source>
        <dbReference type="SAM" id="Coils"/>
    </source>
</evidence>
<dbReference type="WBParaSite" id="DME_0000268201-mRNA-1">
    <property type="protein sequence ID" value="DME_0000268201-mRNA-1"/>
    <property type="gene ID" value="DME_0000268201"/>
</dbReference>
<dbReference type="InterPro" id="IPR000237">
    <property type="entry name" value="GRIP_dom"/>
</dbReference>
<dbReference type="OrthoDB" id="5848685at2759"/>
<proteinExistence type="predicted"/>
<evidence type="ECO:0000313" key="4">
    <source>
        <dbReference type="EMBL" id="VDN57069.1"/>
    </source>
</evidence>
<feature type="compositionally biased region" description="Low complexity" evidence="2">
    <location>
        <begin position="31"/>
        <end position="46"/>
    </location>
</feature>
<feature type="coiled-coil region" evidence="1">
    <location>
        <begin position="190"/>
        <end position="267"/>
    </location>
</feature>
<dbReference type="EMBL" id="UYYG01001158">
    <property type="protein sequence ID" value="VDN57069.1"/>
    <property type="molecule type" value="Genomic_DNA"/>
</dbReference>
<dbReference type="PROSITE" id="PS50913">
    <property type="entry name" value="GRIP"/>
    <property type="match status" value="1"/>
</dbReference>
<reference evidence="4 6" key="2">
    <citation type="submission" date="2018-11" db="EMBL/GenBank/DDBJ databases">
        <authorList>
            <consortium name="Pathogen Informatics"/>
        </authorList>
    </citation>
    <scope>NUCLEOTIDE SEQUENCE [LARGE SCALE GENOMIC DNA]</scope>
</reference>
<sequence length="383" mass="44141">MPFDREGRFINYRIPRVRSLEYIEATMDFSNGPPSYSSANSSLNSKRLNRSTHSADDDSDINDDSATALMSSPSMVSVATTSASSFFPNFRPLPGTLSTEGYCSSDQKEIFLNGKEGNEKFNQKNAKKNKEFSNILRNKIKSLRNNSIGQINSDLQFVLNHVDEACQLIDTKNKQLSIAFQEIFNKNTLLDEYKNRISNLEKLCENYRIASEKGDRVGFDKINELSAERDELLLRNASLKHQIEYERREWSIERERLSLELDDVTKELELQKVILNGKPVSEILNSWETKVFELQEEIADRDAAIRAQQMRISNLKESLDNKNFDKSPPIINHQILKSTILQFLKSSDQQRMFQSLRKLADLLNLTKDEQIQLHEFISINKIK</sequence>
<keyword evidence="6" id="KW-1185">Reference proteome</keyword>
<name>A0A0N4U6V4_DRAME</name>
<feature type="domain" description="GRIP" evidence="3">
    <location>
        <begin position="326"/>
        <end position="376"/>
    </location>
</feature>
<evidence type="ECO:0000313" key="7">
    <source>
        <dbReference type="WBParaSite" id="DME_0000268201-mRNA-1"/>
    </source>
</evidence>
<protein>
    <submittedName>
        <fullName evidence="7">GRIP domain-containing protein</fullName>
    </submittedName>
</protein>
<evidence type="ECO:0000259" key="3">
    <source>
        <dbReference type="PROSITE" id="PS50913"/>
    </source>
</evidence>
<evidence type="ECO:0000256" key="2">
    <source>
        <dbReference type="SAM" id="MobiDB-lite"/>
    </source>
</evidence>
<reference evidence="7" key="1">
    <citation type="submission" date="2016-04" db="UniProtKB">
        <authorList>
            <consortium name="WormBaseParasite"/>
        </authorList>
    </citation>
    <scope>IDENTIFICATION</scope>
</reference>
<evidence type="ECO:0000313" key="5">
    <source>
        <dbReference type="Proteomes" id="UP000038040"/>
    </source>
</evidence>
<dbReference type="Proteomes" id="UP000038040">
    <property type="component" value="Unplaced"/>
</dbReference>
<evidence type="ECO:0000313" key="6">
    <source>
        <dbReference type="Proteomes" id="UP000274756"/>
    </source>
</evidence>
<feature type="region of interest" description="Disordered" evidence="2">
    <location>
        <begin position="31"/>
        <end position="66"/>
    </location>
</feature>
<gene>
    <name evidence="4" type="ORF">DME_LOCUS7042</name>
</gene>
<dbReference type="AlphaFoldDB" id="A0A0N4U6V4"/>
<accession>A0A0N4U6V4</accession>
<organism evidence="5 7">
    <name type="scientific">Dracunculus medinensis</name>
    <name type="common">Guinea worm</name>
    <dbReference type="NCBI Taxonomy" id="318479"/>
    <lineage>
        <taxon>Eukaryota</taxon>
        <taxon>Metazoa</taxon>
        <taxon>Ecdysozoa</taxon>
        <taxon>Nematoda</taxon>
        <taxon>Chromadorea</taxon>
        <taxon>Rhabditida</taxon>
        <taxon>Spirurina</taxon>
        <taxon>Dracunculoidea</taxon>
        <taxon>Dracunculidae</taxon>
        <taxon>Dracunculus</taxon>
    </lineage>
</organism>
<dbReference type="Proteomes" id="UP000274756">
    <property type="component" value="Unassembled WGS sequence"/>
</dbReference>